<organism evidence="1 2">
    <name type="scientific">Volvox africanus</name>
    <dbReference type="NCBI Taxonomy" id="51714"/>
    <lineage>
        <taxon>Eukaryota</taxon>
        <taxon>Viridiplantae</taxon>
        <taxon>Chlorophyta</taxon>
        <taxon>core chlorophytes</taxon>
        <taxon>Chlorophyceae</taxon>
        <taxon>CS clade</taxon>
        <taxon>Chlamydomonadales</taxon>
        <taxon>Volvocaceae</taxon>
        <taxon>Volvox</taxon>
    </lineage>
</organism>
<accession>A0ABQ5SNN6</accession>
<gene>
    <name evidence="1" type="ORF">VaNZ11_016809</name>
</gene>
<name>A0ABQ5SNN6_9CHLO</name>
<dbReference type="Proteomes" id="UP001165090">
    <property type="component" value="Unassembled WGS sequence"/>
</dbReference>
<sequence>MHMRNVPSFLPTNNIGAEYGDVLGRIIPFESRSPTCRFTSSSSNGLNLYIGRETGCAPGTRGIVWSTGRIGGSPGMSPKTSAYLCRRASTSRSFTVDCAVVAFDCTRGLTSNRW</sequence>
<comment type="caution">
    <text evidence="1">The sequence shown here is derived from an EMBL/GenBank/DDBJ whole genome shotgun (WGS) entry which is preliminary data.</text>
</comment>
<reference evidence="1 2" key="1">
    <citation type="journal article" date="2023" name="IScience">
        <title>Expanded male sex-determining region conserved during the evolution of homothallism in the green alga Volvox.</title>
        <authorList>
            <person name="Yamamoto K."/>
            <person name="Matsuzaki R."/>
            <person name="Mahakham W."/>
            <person name="Heman W."/>
            <person name="Sekimoto H."/>
            <person name="Kawachi M."/>
            <person name="Minakuchi Y."/>
            <person name="Toyoda A."/>
            <person name="Nozaki H."/>
        </authorList>
    </citation>
    <scope>NUCLEOTIDE SEQUENCE [LARGE SCALE GENOMIC DNA]</scope>
    <source>
        <strain evidence="1 2">NIES-4468</strain>
    </source>
</reference>
<dbReference type="EMBL" id="BSDZ01000116">
    <property type="protein sequence ID" value="GLI71560.1"/>
    <property type="molecule type" value="Genomic_DNA"/>
</dbReference>
<keyword evidence="2" id="KW-1185">Reference proteome</keyword>
<evidence type="ECO:0000313" key="1">
    <source>
        <dbReference type="EMBL" id="GLI71560.1"/>
    </source>
</evidence>
<feature type="non-terminal residue" evidence="1">
    <location>
        <position position="114"/>
    </location>
</feature>
<protein>
    <submittedName>
        <fullName evidence="1">Uncharacterized protein</fullName>
    </submittedName>
</protein>
<proteinExistence type="predicted"/>
<evidence type="ECO:0000313" key="2">
    <source>
        <dbReference type="Proteomes" id="UP001165090"/>
    </source>
</evidence>